<dbReference type="Pfam" id="PF00892">
    <property type="entry name" value="EamA"/>
    <property type="match status" value="2"/>
</dbReference>
<dbReference type="OrthoDB" id="306876at2759"/>
<protein>
    <recommendedName>
        <fullName evidence="2">EamA domain-containing protein</fullName>
    </recommendedName>
</protein>
<evidence type="ECO:0000256" key="1">
    <source>
        <dbReference type="SAM" id="Phobius"/>
    </source>
</evidence>
<feature type="transmembrane region" description="Helical" evidence="1">
    <location>
        <begin position="134"/>
        <end position="158"/>
    </location>
</feature>
<accession>A0A815GV37</accession>
<name>A0A815GV37_9BILA</name>
<feature type="domain" description="EamA" evidence="2">
    <location>
        <begin position="75"/>
        <end position="203"/>
    </location>
</feature>
<dbReference type="InterPro" id="IPR037185">
    <property type="entry name" value="EmrE-like"/>
</dbReference>
<feature type="transmembrane region" description="Helical" evidence="1">
    <location>
        <begin position="104"/>
        <end position="122"/>
    </location>
</feature>
<dbReference type="AlphaFoldDB" id="A0A815GV37"/>
<dbReference type="SUPFAM" id="SSF103481">
    <property type="entry name" value="Multidrug resistance efflux transporter EmrE"/>
    <property type="match status" value="2"/>
</dbReference>
<feature type="transmembrane region" description="Helical" evidence="1">
    <location>
        <begin position="351"/>
        <end position="370"/>
    </location>
</feature>
<sequence length="416" mass="47172">MFRGRDIRPGPSIISHEFNTDVSSGNGTVSTSMNPECPLVESKLNETKLSLLIEHQLNSNPNKLKEFLNFLHKRSGIWYWISANFIFTCCTFVLKLIPADMFDILIMRFLIQSIVFGVYALYKKYNIFGEKSQRSTIIVMTTTSSATNLFYITAYYFLPLSDLNTVRYTYIVWTACLAVIFLKEKFTQVNAISLVLTFTGLVLAAKPKFLFDILLKSLKVNNLNETYSLFSNNSNNLSSINISIIVITESPSYYYYLGLILASICALAKAIQLVARKKLILTKLPFSVMNFQFTFVALLVSIAYSLIRRLFKPEPYPYKWMLTVGIAIGFVQLITNTFYAKALKRENVQFLTILGSLDIVVAVILQYIFFRTRNTYLFYIGASLIVISAAILSVHNMVVASKETKENTPVGNNDSL</sequence>
<keyword evidence="1" id="KW-0812">Transmembrane</keyword>
<evidence type="ECO:0000313" key="5">
    <source>
        <dbReference type="Proteomes" id="UP000663829"/>
    </source>
</evidence>
<gene>
    <name evidence="3" type="ORF">GPM918_LOCUS30547</name>
    <name evidence="4" type="ORF">SRO942_LOCUS31165</name>
</gene>
<feature type="transmembrane region" description="Helical" evidence="1">
    <location>
        <begin position="319"/>
        <end position="339"/>
    </location>
</feature>
<feature type="transmembrane region" description="Helical" evidence="1">
    <location>
        <begin position="77"/>
        <end position="98"/>
    </location>
</feature>
<evidence type="ECO:0000313" key="3">
    <source>
        <dbReference type="EMBL" id="CAF1343425.1"/>
    </source>
</evidence>
<reference evidence="3" key="1">
    <citation type="submission" date="2021-02" db="EMBL/GenBank/DDBJ databases">
        <authorList>
            <person name="Nowell W R."/>
        </authorList>
    </citation>
    <scope>NUCLEOTIDE SEQUENCE</scope>
</reference>
<evidence type="ECO:0000259" key="2">
    <source>
        <dbReference type="Pfam" id="PF00892"/>
    </source>
</evidence>
<keyword evidence="1" id="KW-0472">Membrane</keyword>
<organism evidence="3 5">
    <name type="scientific">Didymodactylos carnosus</name>
    <dbReference type="NCBI Taxonomy" id="1234261"/>
    <lineage>
        <taxon>Eukaryota</taxon>
        <taxon>Metazoa</taxon>
        <taxon>Spiralia</taxon>
        <taxon>Gnathifera</taxon>
        <taxon>Rotifera</taxon>
        <taxon>Eurotatoria</taxon>
        <taxon>Bdelloidea</taxon>
        <taxon>Philodinida</taxon>
        <taxon>Philodinidae</taxon>
        <taxon>Didymodactylos</taxon>
    </lineage>
</organism>
<dbReference type="GO" id="GO:0016020">
    <property type="term" value="C:membrane"/>
    <property type="evidence" value="ECO:0007669"/>
    <property type="project" value="InterPro"/>
</dbReference>
<feature type="transmembrane region" description="Helical" evidence="1">
    <location>
        <begin position="253"/>
        <end position="275"/>
    </location>
</feature>
<feature type="domain" description="EamA" evidence="2">
    <location>
        <begin position="257"/>
        <end position="393"/>
    </location>
</feature>
<proteinExistence type="predicted"/>
<dbReference type="PANTHER" id="PTHR22911">
    <property type="entry name" value="ACYL-MALONYL CONDENSING ENZYME-RELATED"/>
    <property type="match status" value="1"/>
</dbReference>
<dbReference type="Proteomes" id="UP000663829">
    <property type="component" value="Unassembled WGS sequence"/>
</dbReference>
<keyword evidence="1" id="KW-1133">Transmembrane helix</keyword>
<dbReference type="EMBL" id="CAJOBC010060127">
    <property type="protein sequence ID" value="CAF4206869.1"/>
    <property type="molecule type" value="Genomic_DNA"/>
</dbReference>
<dbReference type="Proteomes" id="UP000681722">
    <property type="component" value="Unassembled WGS sequence"/>
</dbReference>
<evidence type="ECO:0000313" key="4">
    <source>
        <dbReference type="EMBL" id="CAF4206869.1"/>
    </source>
</evidence>
<keyword evidence="5" id="KW-1185">Reference proteome</keyword>
<feature type="transmembrane region" description="Helical" evidence="1">
    <location>
        <begin position="164"/>
        <end position="182"/>
    </location>
</feature>
<feature type="transmembrane region" description="Helical" evidence="1">
    <location>
        <begin position="376"/>
        <end position="395"/>
    </location>
</feature>
<comment type="caution">
    <text evidence="3">The sequence shown here is derived from an EMBL/GenBank/DDBJ whole genome shotgun (WGS) entry which is preliminary data.</text>
</comment>
<feature type="transmembrane region" description="Helical" evidence="1">
    <location>
        <begin position="287"/>
        <end position="307"/>
    </location>
</feature>
<dbReference type="InterPro" id="IPR000620">
    <property type="entry name" value="EamA_dom"/>
</dbReference>
<dbReference type="EMBL" id="CAJNOQ010014525">
    <property type="protein sequence ID" value="CAF1343425.1"/>
    <property type="molecule type" value="Genomic_DNA"/>
</dbReference>